<organism evidence="1 2">
    <name type="scientific">Metallosphaera yellowstonensis MK1</name>
    <dbReference type="NCBI Taxonomy" id="671065"/>
    <lineage>
        <taxon>Archaea</taxon>
        <taxon>Thermoproteota</taxon>
        <taxon>Thermoprotei</taxon>
        <taxon>Sulfolobales</taxon>
        <taxon>Sulfolobaceae</taxon>
        <taxon>Metallosphaera</taxon>
    </lineage>
</organism>
<reference evidence="1 2" key="1">
    <citation type="submission" date="2012-01" db="EMBL/GenBank/DDBJ databases">
        <title>Improved High-Quality Draft sequence of Metallosphaera yellowstonensis MK1.</title>
        <authorList>
            <consortium name="US DOE Joint Genome Institute"/>
            <person name="Lucas S."/>
            <person name="Han J."/>
            <person name="Cheng J.-F."/>
            <person name="Goodwin L."/>
            <person name="Pitluck S."/>
            <person name="Peters L."/>
            <person name="Teshima H."/>
            <person name="Detter J.C."/>
            <person name="Han C."/>
            <person name="Tapia R."/>
            <person name="Land M."/>
            <person name="Hauser L."/>
            <person name="Kyrpides N."/>
            <person name="Kozubal M."/>
            <person name="Macur R.E."/>
            <person name="Jay Z."/>
            <person name="Inskeep W."/>
            <person name="Woyke T."/>
        </authorList>
    </citation>
    <scope>NUCLEOTIDE SEQUENCE [LARGE SCALE GENOMIC DNA]</scope>
    <source>
        <strain evidence="1 2">MK1</strain>
    </source>
</reference>
<accession>H2C1U5</accession>
<dbReference type="AlphaFoldDB" id="H2C1U5"/>
<dbReference type="Proteomes" id="UP000003980">
    <property type="component" value="Unassembled WGS sequence"/>
</dbReference>
<gene>
    <name evidence="1" type="ORF">MetMK1DRAFT_00007180</name>
</gene>
<evidence type="ECO:0000313" key="2">
    <source>
        <dbReference type="Proteomes" id="UP000003980"/>
    </source>
</evidence>
<evidence type="ECO:0000313" key="1">
    <source>
        <dbReference type="EMBL" id="EHP70216.1"/>
    </source>
</evidence>
<name>H2C1U5_9CREN</name>
<sequence>MSKYYENVIERFQLMFPFYVFEHWWELLQGQKRYGRKPYRAEGIRRVPGLPAPVPPIQGGEVVLRALERMRVIPISLDCHTVWERARKVELSPSLGTSWRS</sequence>
<protein>
    <submittedName>
        <fullName evidence="1">Uncharacterized protein</fullName>
    </submittedName>
</protein>
<dbReference type="EMBL" id="JH597761">
    <property type="protein sequence ID" value="EHP70216.1"/>
    <property type="molecule type" value="Genomic_DNA"/>
</dbReference>
<dbReference type="HOGENOM" id="CLU_2285098_0_0_2"/>
<dbReference type="STRING" id="671065.MetMK1DRAFT_00007180"/>
<keyword evidence="2" id="KW-1185">Reference proteome</keyword>
<proteinExistence type="predicted"/>
<dbReference type="eggNOG" id="arCOG02754">
    <property type="taxonomic scope" value="Archaea"/>
</dbReference>